<dbReference type="EMBL" id="JAVREP010000027">
    <property type="protein sequence ID" value="MDT0331728.1"/>
    <property type="molecule type" value="Genomic_DNA"/>
</dbReference>
<dbReference type="Proteomes" id="UP001183390">
    <property type="component" value="Unassembled WGS sequence"/>
</dbReference>
<dbReference type="SUPFAM" id="SSF48371">
    <property type="entry name" value="ARM repeat"/>
    <property type="match status" value="1"/>
</dbReference>
<keyword evidence="3" id="KW-1185">Reference proteome</keyword>
<dbReference type="RefSeq" id="WP_311514195.1">
    <property type="nucleotide sequence ID" value="NZ_JAVREP010000027.1"/>
</dbReference>
<comment type="caution">
    <text evidence="2">The sequence shown here is derived from an EMBL/GenBank/DDBJ whole genome shotgun (WGS) entry which is preliminary data.</text>
</comment>
<proteinExistence type="predicted"/>
<accession>A0ABU2MGA1</accession>
<sequence>MSGNHKDGEPHGEPSEPGRKSGAPPPGEQDTPRPDTDQAGKRPAEGSEAAAEGAGGPGEAGEEKKRPEEKAGPVLDPEPDLRSWAEGETAWAPRRAGMANDGQRLGYGSGGAFFRVDSSASQGNIHGSIGGDLHQNYYAPGLSRSTALGHYGVDDLERIRAHYVVPDDVAGERIERLLAADHIVVLRAGARSGRRTTALYHLSGPPNPTPRRVSILTCDEGPDEIREQVENKENGPAFLLDATGRSWPRTLGEAGFRSAFGGFAEHDRRLIVLVDEPAPAEALRALLVDHRPPDPARQVLAHLTALLHRAGNASEERAREILDRARADPQHLVTSWIDTMRDPSEATLLATVLDLWDQGEVPSLDEEVREQRRGWLDRSARELLAPSTAERSASDHAHVLAGAVLDRHPALHISEAAELWDEVVHGHRKNRGDAAERAFAEPMEQRLRHMRTVEEDGDVVLALARPELGLALLHAAWHDHPRAQRFLVEWLARLCEQPNAELTVVVSAAQALAQLAGYAPNTVLARTVERWGDGKSEHPVHCQWAAAWLLEKLVFNQAPWPEALEGCEREDPRYRIVQRVARLLRSWADTDDLASPFVDDFATRLKHWLIAMITYGTYAASVPPIREDAVTALGESARLGVHTRQWARIMPVRRLGSLLHRRSEYYARVTRITAVNAYRIGLRAPVVRELVRWSRSRSSDMILLACRTLLHLAAVRSDSDPAPEDGTRPVDGDPRHFDLLAWLVRGAEGLPPEVRDQIDRLWIVALGHRDTEQEAWSRFFQWDLQAGPPITLPDTPVPLAFEMRGHLIGLLTRIYEQDALKRLRPRLDQYYLLRERIAPELSHGPRGGDR</sequence>
<organism evidence="2 3">
    <name type="scientific">Nocardiopsis lambiniae</name>
    <dbReference type="NCBI Taxonomy" id="3075539"/>
    <lineage>
        <taxon>Bacteria</taxon>
        <taxon>Bacillati</taxon>
        <taxon>Actinomycetota</taxon>
        <taxon>Actinomycetes</taxon>
        <taxon>Streptosporangiales</taxon>
        <taxon>Nocardiopsidaceae</taxon>
        <taxon>Nocardiopsis</taxon>
    </lineage>
</organism>
<gene>
    <name evidence="2" type="ORF">RM479_25250</name>
</gene>
<feature type="compositionally biased region" description="Basic and acidic residues" evidence="1">
    <location>
        <begin position="30"/>
        <end position="45"/>
    </location>
</feature>
<feature type="compositionally biased region" description="Basic and acidic residues" evidence="1">
    <location>
        <begin position="61"/>
        <end position="71"/>
    </location>
</feature>
<feature type="region of interest" description="Disordered" evidence="1">
    <location>
        <begin position="1"/>
        <end position="83"/>
    </location>
</feature>
<feature type="compositionally biased region" description="Basic and acidic residues" evidence="1">
    <location>
        <begin position="1"/>
        <end position="19"/>
    </location>
</feature>
<reference evidence="3" key="1">
    <citation type="submission" date="2023-07" db="EMBL/GenBank/DDBJ databases">
        <title>30 novel species of actinomycetes from the DSMZ collection.</title>
        <authorList>
            <person name="Nouioui I."/>
        </authorList>
    </citation>
    <scope>NUCLEOTIDE SEQUENCE [LARGE SCALE GENOMIC DNA]</scope>
    <source>
        <strain evidence="3">DSM 44743</strain>
    </source>
</reference>
<name>A0ABU2MGA1_9ACTN</name>
<evidence type="ECO:0000313" key="2">
    <source>
        <dbReference type="EMBL" id="MDT0331728.1"/>
    </source>
</evidence>
<evidence type="ECO:0000313" key="3">
    <source>
        <dbReference type="Proteomes" id="UP001183390"/>
    </source>
</evidence>
<evidence type="ECO:0000256" key="1">
    <source>
        <dbReference type="SAM" id="MobiDB-lite"/>
    </source>
</evidence>
<dbReference type="InterPro" id="IPR016024">
    <property type="entry name" value="ARM-type_fold"/>
</dbReference>
<protein>
    <submittedName>
        <fullName evidence="2">Uncharacterized protein</fullName>
    </submittedName>
</protein>